<dbReference type="InterPro" id="IPR036249">
    <property type="entry name" value="Thioredoxin-like_sf"/>
</dbReference>
<feature type="domain" description="Thioredoxin" evidence="1">
    <location>
        <begin position="1"/>
        <end position="105"/>
    </location>
</feature>
<keyword evidence="3" id="KW-1185">Reference proteome</keyword>
<gene>
    <name evidence="2" type="ORF">ACBP88_14960</name>
</gene>
<dbReference type="InterPro" id="IPR013766">
    <property type="entry name" value="Thioredoxin_domain"/>
</dbReference>
<evidence type="ECO:0000313" key="2">
    <source>
        <dbReference type="EMBL" id="MEZ2740728.1"/>
    </source>
</evidence>
<sequence>MGSDNSAKVGQPAVPVGGTWNVVCLCAAWCGVCRQYEPQFQALSKKFPQVRFGWVDVEDQEALVGDVDVETFPTLLIGHGDHAMFLGPLLPQVKVLERLLQSLMDGQPASSLLPVEANALWQRIAGHLR</sequence>
<dbReference type="SUPFAM" id="SSF52833">
    <property type="entry name" value="Thioredoxin-like"/>
    <property type="match status" value="1"/>
</dbReference>
<evidence type="ECO:0000313" key="3">
    <source>
        <dbReference type="Proteomes" id="UP001567350"/>
    </source>
</evidence>
<organism evidence="2 3">
    <name type="scientific">Comamonas jiangduensis</name>
    <dbReference type="NCBI Taxonomy" id="1194168"/>
    <lineage>
        <taxon>Bacteria</taxon>
        <taxon>Pseudomonadati</taxon>
        <taxon>Pseudomonadota</taxon>
        <taxon>Betaproteobacteria</taxon>
        <taxon>Burkholderiales</taxon>
        <taxon>Comamonadaceae</taxon>
        <taxon>Comamonas</taxon>
    </lineage>
</organism>
<dbReference type="Pfam" id="PF00085">
    <property type="entry name" value="Thioredoxin"/>
    <property type="match status" value="1"/>
</dbReference>
<name>A0ABV4IK27_9BURK</name>
<reference evidence="2 3" key="1">
    <citation type="submission" date="2024-08" db="EMBL/GenBank/DDBJ databases">
        <authorList>
            <person name="Feng Z."/>
            <person name="Ronholm J."/>
        </authorList>
    </citation>
    <scope>NUCLEOTIDE SEQUENCE [LARGE SCALE GENOMIC DNA]</scope>
    <source>
        <strain evidence="2 3">4-AB0-8</strain>
    </source>
</reference>
<evidence type="ECO:0000259" key="1">
    <source>
        <dbReference type="PROSITE" id="PS51352"/>
    </source>
</evidence>
<dbReference type="EMBL" id="JBGJLR010000020">
    <property type="protein sequence ID" value="MEZ2740728.1"/>
    <property type="molecule type" value="Genomic_DNA"/>
</dbReference>
<dbReference type="RefSeq" id="WP_370893793.1">
    <property type="nucleotide sequence ID" value="NZ_JBGJLR010000020.1"/>
</dbReference>
<accession>A0ABV4IK27</accession>
<dbReference type="Gene3D" id="3.40.30.10">
    <property type="entry name" value="Glutaredoxin"/>
    <property type="match status" value="1"/>
</dbReference>
<dbReference type="PROSITE" id="PS51352">
    <property type="entry name" value="THIOREDOXIN_2"/>
    <property type="match status" value="1"/>
</dbReference>
<protein>
    <submittedName>
        <fullName evidence="2">Thioredoxin family protein</fullName>
    </submittedName>
</protein>
<comment type="caution">
    <text evidence="2">The sequence shown here is derived from an EMBL/GenBank/DDBJ whole genome shotgun (WGS) entry which is preliminary data.</text>
</comment>
<dbReference type="Proteomes" id="UP001567350">
    <property type="component" value="Unassembled WGS sequence"/>
</dbReference>
<dbReference type="CDD" id="cd02947">
    <property type="entry name" value="TRX_family"/>
    <property type="match status" value="1"/>
</dbReference>
<proteinExistence type="predicted"/>